<feature type="signal peptide" evidence="1">
    <location>
        <begin position="1"/>
        <end position="21"/>
    </location>
</feature>
<dbReference type="EMBL" id="KJ002664">
    <property type="protein sequence ID" value="AHF20938.1"/>
    <property type="molecule type" value="mRNA"/>
</dbReference>
<feature type="non-terminal residue" evidence="2">
    <location>
        <position position="71"/>
    </location>
</feature>
<dbReference type="AlphaFoldDB" id="A0A0A7AC79"/>
<proteinExistence type="evidence at transcript level"/>
<organism evidence="2">
    <name type="scientific">Mytilus galloprovincialis</name>
    <name type="common">Mediterranean mussel</name>
    <dbReference type="NCBI Taxonomy" id="29158"/>
    <lineage>
        <taxon>Eukaryota</taxon>
        <taxon>Metazoa</taxon>
        <taxon>Spiralia</taxon>
        <taxon>Lophotrochozoa</taxon>
        <taxon>Mollusca</taxon>
        <taxon>Bivalvia</taxon>
        <taxon>Autobranchia</taxon>
        <taxon>Pteriomorphia</taxon>
        <taxon>Mytilida</taxon>
        <taxon>Mytiloidea</taxon>
        <taxon>Mytilidae</taxon>
        <taxon>Mytilinae</taxon>
        <taxon>Mytilus</taxon>
    </lineage>
</organism>
<reference evidence="2" key="1">
    <citation type="journal article" date="2015" name="Genome Biol. Evol.">
        <title>Identification and Characterization of a Novel Family of Cysteine-Rich Peptides (MgCRP-I) from Mytilus galloprovincialis.</title>
        <authorList>
            <person name="Gerdol M."/>
            <person name="Puillandre N."/>
            <person name="De Moro G."/>
            <person name="Guarnaccia C."/>
            <person name="Lucafo M."/>
            <person name="Benincasa M."/>
            <person name="Zlatev V."/>
            <person name="Manfrin C."/>
            <person name="Torboli V."/>
            <person name="Giulianini P.G."/>
            <person name="Sava G."/>
            <person name="Venier P."/>
            <person name="Pallavicini A."/>
        </authorList>
    </citation>
    <scope>NUCLEOTIDE SEQUENCE</scope>
</reference>
<name>A0A0A7AC79_MYTGA</name>
<keyword evidence="1" id="KW-0732">Signal</keyword>
<evidence type="ECO:0000313" key="2">
    <source>
        <dbReference type="EMBL" id="AHF20938.1"/>
    </source>
</evidence>
<accession>A0A0A7AC79</accession>
<protein>
    <submittedName>
        <fullName evidence="2">CRP-I 18</fullName>
    </submittedName>
</protein>
<feature type="chain" id="PRO_5002025360" evidence="1">
    <location>
        <begin position="22"/>
        <end position="71"/>
    </location>
</feature>
<evidence type="ECO:0000256" key="1">
    <source>
        <dbReference type="SAM" id="SignalP"/>
    </source>
</evidence>
<sequence>MQGSVCLVVCLILVFTGVNMATEDMLVDSGLNQERFKRGTPCERPCYNSYQCCTGWRCSYRKKCTPRFTTG</sequence>